<dbReference type="AlphaFoldDB" id="U4LVB9"/>
<keyword evidence="4" id="KW-0472">Membrane</keyword>
<comment type="similarity">
    <text evidence="1">Belongs to the AIM6 family.</text>
</comment>
<organism evidence="5 6">
    <name type="scientific">Pyronema omphalodes (strain CBS 100304)</name>
    <name type="common">Pyronema confluens</name>
    <dbReference type="NCBI Taxonomy" id="1076935"/>
    <lineage>
        <taxon>Eukaryota</taxon>
        <taxon>Fungi</taxon>
        <taxon>Dikarya</taxon>
        <taxon>Ascomycota</taxon>
        <taxon>Pezizomycotina</taxon>
        <taxon>Pezizomycetes</taxon>
        <taxon>Pezizales</taxon>
        <taxon>Pyronemataceae</taxon>
        <taxon>Pyronema</taxon>
    </lineage>
</organism>
<evidence type="ECO:0000256" key="2">
    <source>
        <dbReference type="ARBA" id="ARBA00014286"/>
    </source>
</evidence>
<dbReference type="PANTHER" id="PTHR31571">
    <property type="entry name" value="ALTERED INHERITANCE OF MITOCHONDRIA PROTEIN 6"/>
    <property type="match status" value="1"/>
</dbReference>
<keyword evidence="4" id="KW-1133">Transmembrane helix</keyword>
<feature type="transmembrane region" description="Helical" evidence="4">
    <location>
        <begin position="48"/>
        <end position="66"/>
    </location>
</feature>
<evidence type="ECO:0000256" key="1">
    <source>
        <dbReference type="ARBA" id="ARBA00008858"/>
    </source>
</evidence>
<dbReference type="OrthoDB" id="4153866at2759"/>
<dbReference type="STRING" id="1076935.U4LVB9"/>
<evidence type="ECO:0000256" key="3">
    <source>
        <dbReference type="SAM" id="MobiDB-lite"/>
    </source>
</evidence>
<accession>U4LVB9</accession>
<dbReference type="InterPro" id="IPR051236">
    <property type="entry name" value="HAT_RTT109-like"/>
</dbReference>
<dbReference type="Proteomes" id="UP000018144">
    <property type="component" value="Unassembled WGS sequence"/>
</dbReference>
<evidence type="ECO:0000256" key="4">
    <source>
        <dbReference type="SAM" id="Phobius"/>
    </source>
</evidence>
<evidence type="ECO:0000313" key="5">
    <source>
        <dbReference type="EMBL" id="CCX34442.1"/>
    </source>
</evidence>
<dbReference type="PANTHER" id="PTHR31571:SF1">
    <property type="entry name" value="ALTERED INHERITANCE OF MITOCHONDRIA PROTEIN 6"/>
    <property type="match status" value="1"/>
</dbReference>
<gene>
    <name evidence="5" type="ORF">PCON_03706</name>
</gene>
<evidence type="ECO:0000313" key="6">
    <source>
        <dbReference type="Proteomes" id="UP000018144"/>
    </source>
</evidence>
<dbReference type="OMA" id="HANYLTT"/>
<protein>
    <recommendedName>
        <fullName evidence="2">Altered inheritance of mitochondria protein 6</fullName>
    </recommendedName>
</protein>
<dbReference type="GO" id="GO:0006629">
    <property type="term" value="P:lipid metabolic process"/>
    <property type="evidence" value="ECO:0007669"/>
    <property type="project" value="InterPro"/>
</dbReference>
<name>U4LVB9_PYROM</name>
<dbReference type="GO" id="GO:0008081">
    <property type="term" value="F:phosphoric diester hydrolase activity"/>
    <property type="evidence" value="ECO:0007669"/>
    <property type="project" value="InterPro"/>
</dbReference>
<keyword evidence="6" id="KW-1185">Reference proteome</keyword>
<dbReference type="InterPro" id="IPR017946">
    <property type="entry name" value="PLC-like_Pdiesterase_TIM-brl"/>
</dbReference>
<dbReference type="EMBL" id="HF936538">
    <property type="protein sequence ID" value="CCX34442.1"/>
    <property type="molecule type" value="Genomic_DNA"/>
</dbReference>
<reference evidence="5 6" key="1">
    <citation type="journal article" date="2013" name="PLoS Genet.">
        <title>The genome and development-dependent transcriptomes of Pyronema confluens: a window into fungal evolution.</title>
        <authorList>
            <person name="Traeger S."/>
            <person name="Altegoer F."/>
            <person name="Freitag M."/>
            <person name="Gabaldon T."/>
            <person name="Kempken F."/>
            <person name="Kumar A."/>
            <person name="Marcet-Houben M."/>
            <person name="Poggeler S."/>
            <person name="Stajich J.E."/>
            <person name="Nowrousian M."/>
        </authorList>
    </citation>
    <scope>NUCLEOTIDE SEQUENCE [LARGE SCALE GENOMIC DNA]</scope>
    <source>
        <strain evidence="6">CBS 100304</strain>
        <tissue evidence="5">Vegetative mycelium</tissue>
    </source>
</reference>
<feature type="region of interest" description="Disordered" evidence="3">
    <location>
        <begin position="1"/>
        <end position="39"/>
    </location>
</feature>
<keyword evidence="4" id="KW-0812">Transmembrane</keyword>
<proteinExistence type="inferred from homology"/>
<dbReference type="SUPFAM" id="SSF51695">
    <property type="entry name" value="PLC-like phosphodiesterases"/>
    <property type="match status" value="1"/>
</dbReference>
<sequence length="382" mass="42489">MDQNSDSLTEPLLPTSPVPATPEPASEADESDEMPPTVSTKSSKRARIFRIAATFLVFVFIVVGLTQSLRTLLILDSDDLDIRTVLLRWGLPMTTYSHTIYPGDFTRDIQPLPIHSHNDYWRRVPFYSALAAGATSVEADVWLFAEDGELYVGHDKSSLSRNRTLGGLYIEPIVKLLAERNSVPQIGMKEKEQGMGGIRGIWDTQPSQTFHLYIDLKTQGEVTLPAVIRYLEPLRQWGYLTTWNGTNLIRGVVTVHLTGDTPFDLMLSSSGGSEGIRDYFYDSPVTELGTGKYNISNSLMATANFKKEIGNVVWGSGGMSESMKEKVKGHIKEAHERGIGIRYWDTPYWPVATRDQVWGQLVACGVDLLNVDDLKGATSGKW</sequence>
<dbReference type="eggNOG" id="ENOG502QVA8">
    <property type="taxonomic scope" value="Eukaryota"/>
</dbReference>